<proteinExistence type="predicted"/>
<evidence type="ECO:0000313" key="2">
    <source>
        <dbReference type="Proteomes" id="UP001497680"/>
    </source>
</evidence>
<comment type="caution">
    <text evidence="1">The sequence shown here is derived from an EMBL/GenBank/DDBJ whole genome shotgun (WGS) entry which is preliminary data.</text>
</comment>
<organism evidence="1 2">
    <name type="scientific">Hypoxylon rubiginosum</name>
    <dbReference type="NCBI Taxonomy" id="110542"/>
    <lineage>
        <taxon>Eukaryota</taxon>
        <taxon>Fungi</taxon>
        <taxon>Dikarya</taxon>
        <taxon>Ascomycota</taxon>
        <taxon>Pezizomycotina</taxon>
        <taxon>Sordariomycetes</taxon>
        <taxon>Xylariomycetidae</taxon>
        <taxon>Xylariales</taxon>
        <taxon>Hypoxylaceae</taxon>
        <taxon>Hypoxylon</taxon>
    </lineage>
</organism>
<evidence type="ECO:0000313" key="1">
    <source>
        <dbReference type="EMBL" id="KAI6083537.1"/>
    </source>
</evidence>
<gene>
    <name evidence="1" type="ORF">F4821DRAFT_190797</name>
</gene>
<sequence>MPPKAAPVKRQASTTGQRKPGFYPKRAKVDAKGSAGTEKPPPRAPVRVDSDEESPNEKEGPAGGPRKALLLALEAKYPEDMILELRASQPAPKGKSSSSSTSSGKKGGVGAVYTVTHTINGTYSGHEFRMVGTYDSTRAANERVMSVFRKEYGDYLPDTRTKSSSTSRAAETAISRRRGTPGLDECRWWVDGQGLLSLAGGAENSTFKVRATVQEVRTDGLEGESLLKGSSGVGYPDSDSDGSAYDSEDSMS</sequence>
<keyword evidence="2" id="KW-1185">Reference proteome</keyword>
<name>A0ACC0CST7_9PEZI</name>
<protein>
    <submittedName>
        <fullName evidence="1">Uncharacterized protein</fullName>
    </submittedName>
</protein>
<dbReference type="EMBL" id="MU394350">
    <property type="protein sequence ID" value="KAI6083537.1"/>
    <property type="molecule type" value="Genomic_DNA"/>
</dbReference>
<dbReference type="Proteomes" id="UP001497680">
    <property type="component" value="Unassembled WGS sequence"/>
</dbReference>
<reference evidence="1 2" key="1">
    <citation type="journal article" date="2022" name="New Phytol.">
        <title>Ecological generalism drives hyperdiversity of secondary metabolite gene clusters in xylarialean endophytes.</title>
        <authorList>
            <person name="Franco M.E.E."/>
            <person name="Wisecaver J.H."/>
            <person name="Arnold A.E."/>
            <person name="Ju Y.M."/>
            <person name="Slot J.C."/>
            <person name="Ahrendt S."/>
            <person name="Moore L.P."/>
            <person name="Eastman K.E."/>
            <person name="Scott K."/>
            <person name="Konkel Z."/>
            <person name="Mondo S.J."/>
            <person name="Kuo A."/>
            <person name="Hayes R.D."/>
            <person name="Haridas S."/>
            <person name="Andreopoulos B."/>
            <person name="Riley R."/>
            <person name="LaButti K."/>
            <person name="Pangilinan J."/>
            <person name="Lipzen A."/>
            <person name="Amirebrahimi M."/>
            <person name="Yan J."/>
            <person name="Adam C."/>
            <person name="Keymanesh K."/>
            <person name="Ng V."/>
            <person name="Louie K."/>
            <person name="Northen T."/>
            <person name="Drula E."/>
            <person name="Henrissat B."/>
            <person name="Hsieh H.M."/>
            <person name="Youens-Clark K."/>
            <person name="Lutzoni F."/>
            <person name="Miadlikowska J."/>
            <person name="Eastwood D.C."/>
            <person name="Hamelin R.C."/>
            <person name="Grigoriev I.V."/>
            <person name="U'Ren J.M."/>
        </authorList>
    </citation>
    <scope>NUCLEOTIDE SEQUENCE [LARGE SCALE GENOMIC DNA]</scope>
    <source>
        <strain evidence="1 2">ER1909</strain>
    </source>
</reference>
<accession>A0ACC0CST7</accession>